<evidence type="ECO:0000313" key="8">
    <source>
        <dbReference type="Proteomes" id="UP000287502"/>
    </source>
</evidence>
<keyword evidence="2" id="KW-0547">Nucleotide-binding</keyword>
<dbReference type="SUPFAM" id="SSF81923">
    <property type="entry name" value="Double Clp-N motif"/>
    <property type="match status" value="1"/>
</dbReference>
<dbReference type="Gene3D" id="1.10.8.60">
    <property type="match status" value="2"/>
</dbReference>
<name>A0A410JWJ0_9BACT</name>
<evidence type="ECO:0000256" key="1">
    <source>
        <dbReference type="ARBA" id="ARBA00022737"/>
    </source>
</evidence>
<dbReference type="GO" id="GO:0008233">
    <property type="term" value="F:peptidase activity"/>
    <property type="evidence" value="ECO:0007669"/>
    <property type="project" value="UniProtKB-KW"/>
</dbReference>
<organism evidence="7 8">
    <name type="scientific">Geovibrio thiophilus</name>
    <dbReference type="NCBI Taxonomy" id="139438"/>
    <lineage>
        <taxon>Bacteria</taxon>
        <taxon>Pseudomonadati</taxon>
        <taxon>Deferribacterota</taxon>
        <taxon>Deferribacteres</taxon>
        <taxon>Deferribacterales</taxon>
        <taxon>Geovibrionaceae</taxon>
        <taxon>Geovibrio</taxon>
    </lineage>
</organism>
<dbReference type="FunFam" id="3.40.50.300:FF:000010">
    <property type="entry name" value="Chaperone clpB 1, putative"/>
    <property type="match status" value="1"/>
</dbReference>
<keyword evidence="1 5" id="KW-0677">Repeat</keyword>
<keyword evidence="8" id="KW-1185">Reference proteome</keyword>
<dbReference type="InterPro" id="IPR027417">
    <property type="entry name" value="P-loop_NTPase"/>
</dbReference>
<dbReference type="GO" id="GO:0005524">
    <property type="term" value="F:ATP binding"/>
    <property type="evidence" value="ECO:0007669"/>
    <property type="project" value="UniProtKB-KW"/>
</dbReference>
<sequence>MFDLFTDRARRVILYSREAAEKLLQISIDTEHILMGLLREKTGAAADIFNKRGLDTNVLINDIKKMSVQGRNLMIKGSLPFSPMGKTVLEAAVEEARLLESKYINTEHILLGLLRERRGKAYMLLSKLGFELAPVREEIRALSSTKIQGATVSTPTLDEFGRDLTELAKEGKLDPVIGRSGEIERLIQILCRRIKNNAVIIGEPGVGKTAIVEGLAREMVSSGIPEFLKNKRLISLELGSLVAGTKYRGQFEERMKNLIKEIEQATNIIVFIDEIHTIVGAGAAEGSIDASNMLKPALARGSFQCIGATTLTEYRKHFEKDGALNRRFQTIFVNPPNADETIEILGGIRKYYEDFHKVYITDEVLKETVYLTDRYVTDKFQPDKSIDVIDEASSKLKLSVNILPDSLKEVKLKLDAAMDKRNRLIADNDFDSVEKVTKDIDRLSGKFRNLFGEWTQELDLNWPSLNKDHISEVVAMMTGIPVQKLREDQMERIANVGRDIKKYVLGQDEAVDALARSIKRSFAGLNNPDRPLGSFIFLGPTGVGKTEVAKRLAEIVFGSAGTLIRIDMSEFMEKFNVSRLIGAPPGYVGYEEGGKLTEQVRRKPYSVVLFDEIEKAHPEVMNILLQILDEGHIHDSLGHMVNFKNTVVIMTSNLGTKLTLDSRSMGFSTSEDKVSFEIDYERFKSNAFKELRDRFSPEFLNRVDSHIVFKPLGKSDLLKIIDLQVDEINQRLEKHEKKVVLDDKVKEFLLEQDYNFNYGARPIKRILQTHIEDNLSDILISGRYKKRRNLRAVLKDGQISFK</sequence>
<keyword evidence="4" id="KW-0143">Chaperone</keyword>
<dbReference type="InterPro" id="IPR050130">
    <property type="entry name" value="ClpA_ClpB"/>
</dbReference>
<dbReference type="GO" id="GO:0016887">
    <property type="term" value="F:ATP hydrolysis activity"/>
    <property type="evidence" value="ECO:0007669"/>
    <property type="project" value="InterPro"/>
</dbReference>
<dbReference type="PANTHER" id="PTHR11638">
    <property type="entry name" value="ATP-DEPENDENT CLP PROTEASE"/>
    <property type="match status" value="1"/>
</dbReference>
<dbReference type="Gene3D" id="4.10.860.10">
    <property type="entry name" value="UVR domain"/>
    <property type="match status" value="1"/>
</dbReference>
<dbReference type="PRINTS" id="PR00300">
    <property type="entry name" value="CLPPROTEASEA"/>
</dbReference>
<dbReference type="InterPro" id="IPR003959">
    <property type="entry name" value="ATPase_AAA_core"/>
</dbReference>
<dbReference type="Gene3D" id="3.40.50.300">
    <property type="entry name" value="P-loop containing nucleotide triphosphate hydrolases"/>
    <property type="match status" value="2"/>
</dbReference>
<evidence type="ECO:0000256" key="3">
    <source>
        <dbReference type="ARBA" id="ARBA00022840"/>
    </source>
</evidence>
<dbReference type="SUPFAM" id="SSF52540">
    <property type="entry name" value="P-loop containing nucleoside triphosphate hydrolases"/>
    <property type="match status" value="2"/>
</dbReference>
<dbReference type="GO" id="GO:0006508">
    <property type="term" value="P:proteolysis"/>
    <property type="evidence" value="ECO:0007669"/>
    <property type="project" value="UniProtKB-KW"/>
</dbReference>
<dbReference type="Pfam" id="PF07724">
    <property type="entry name" value="AAA_2"/>
    <property type="match status" value="1"/>
</dbReference>
<dbReference type="PANTHER" id="PTHR11638:SF18">
    <property type="entry name" value="HEAT SHOCK PROTEIN 104"/>
    <property type="match status" value="1"/>
</dbReference>
<keyword evidence="3 7" id="KW-0067">ATP-binding</keyword>
<dbReference type="PROSITE" id="PS00870">
    <property type="entry name" value="CLPAB_1"/>
    <property type="match status" value="1"/>
</dbReference>
<dbReference type="EMBL" id="CP035108">
    <property type="protein sequence ID" value="QAR32534.1"/>
    <property type="molecule type" value="Genomic_DNA"/>
</dbReference>
<evidence type="ECO:0000256" key="5">
    <source>
        <dbReference type="PROSITE-ProRule" id="PRU01251"/>
    </source>
</evidence>
<dbReference type="SMART" id="SM00382">
    <property type="entry name" value="AAA"/>
    <property type="match status" value="2"/>
</dbReference>
<gene>
    <name evidence="7" type="ORF">EP073_03680</name>
</gene>
<feature type="domain" description="Clp R" evidence="6">
    <location>
        <begin position="2"/>
        <end position="145"/>
    </location>
</feature>
<dbReference type="InterPro" id="IPR004176">
    <property type="entry name" value="Clp_R_N"/>
</dbReference>
<protein>
    <submittedName>
        <fullName evidence="7">ATP-dependent Clp protease ATP-binding subunit</fullName>
    </submittedName>
</protein>
<reference evidence="7 8" key="1">
    <citation type="submission" date="2019-01" db="EMBL/GenBank/DDBJ databases">
        <title>Geovibrio thiophilus DSM 11263, complete genome.</title>
        <authorList>
            <person name="Spring S."/>
            <person name="Bunk B."/>
            <person name="Sproer C."/>
        </authorList>
    </citation>
    <scope>NUCLEOTIDE SEQUENCE [LARGE SCALE GENOMIC DNA]</scope>
    <source>
        <strain evidence="7 8">DSM 11263</strain>
    </source>
</reference>
<dbReference type="Pfam" id="PF02861">
    <property type="entry name" value="Clp_N"/>
    <property type="match status" value="1"/>
</dbReference>
<dbReference type="RefSeq" id="WP_128465821.1">
    <property type="nucleotide sequence ID" value="NZ_CP035108.1"/>
</dbReference>
<evidence type="ECO:0000256" key="2">
    <source>
        <dbReference type="ARBA" id="ARBA00022741"/>
    </source>
</evidence>
<dbReference type="InterPro" id="IPR036628">
    <property type="entry name" value="Clp_N_dom_sf"/>
</dbReference>
<dbReference type="InterPro" id="IPR019489">
    <property type="entry name" value="Clp_ATPase_C"/>
</dbReference>
<dbReference type="InterPro" id="IPR041546">
    <property type="entry name" value="ClpA/ClpB_AAA_lid"/>
</dbReference>
<dbReference type="Gene3D" id="1.10.1780.10">
    <property type="entry name" value="Clp, N-terminal domain"/>
    <property type="match status" value="1"/>
</dbReference>
<dbReference type="InterPro" id="IPR018368">
    <property type="entry name" value="ClpA/B_CS1"/>
</dbReference>
<keyword evidence="7" id="KW-0378">Hydrolase</keyword>
<dbReference type="PROSITE" id="PS51903">
    <property type="entry name" value="CLP_R"/>
    <property type="match status" value="1"/>
</dbReference>
<dbReference type="SMART" id="SM01086">
    <property type="entry name" value="ClpB_D2-small"/>
    <property type="match status" value="1"/>
</dbReference>
<dbReference type="KEGG" id="gtl:EP073_03680"/>
<dbReference type="Pfam" id="PF17871">
    <property type="entry name" value="AAA_lid_9"/>
    <property type="match status" value="1"/>
</dbReference>
<evidence type="ECO:0000256" key="4">
    <source>
        <dbReference type="ARBA" id="ARBA00023186"/>
    </source>
</evidence>
<dbReference type="Pfam" id="PF10431">
    <property type="entry name" value="ClpB_D2-small"/>
    <property type="match status" value="1"/>
</dbReference>
<keyword evidence="7" id="KW-0645">Protease</keyword>
<dbReference type="InterPro" id="IPR003593">
    <property type="entry name" value="AAA+_ATPase"/>
</dbReference>
<dbReference type="Pfam" id="PF00004">
    <property type="entry name" value="AAA"/>
    <property type="match status" value="1"/>
</dbReference>
<dbReference type="CDD" id="cd00009">
    <property type="entry name" value="AAA"/>
    <property type="match status" value="1"/>
</dbReference>
<dbReference type="GO" id="GO:0005737">
    <property type="term" value="C:cytoplasm"/>
    <property type="evidence" value="ECO:0007669"/>
    <property type="project" value="TreeGrafter"/>
</dbReference>
<dbReference type="AlphaFoldDB" id="A0A410JWJ0"/>
<dbReference type="CDD" id="cd19499">
    <property type="entry name" value="RecA-like_ClpB_Hsp104-like"/>
    <property type="match status" value="1"/>
</dbReference>
<evidence type="ECO:0000313" key="7">
    <source>
        <dbReference type="EMBL" id="QAR32534.1"/>
    </source>
</evidence>
<dbReference type="FunFam" id="3.40.50.300:FF:000025">
    <property type="entry name" value="ATP-dependent Clp protease subunit"/>
    <property type="match status" value="1"/>
</dbReference>
<dbReference type="Proteomes" id="UP000287502">
    <property type="component" value="Chromosome"/>
</dbReference>
<dbReference type="OrthoDB" id="9803641at2"/>
<proteinExistence type="predicted"/>
<dbReference type="GO" id="GO:0034605">
    <property type="term" value="P:cellular response to heat"/>
    <property type="evidence" value="ECO:0007669"/>
    <property type="project" value="TreeGrafter"/>
</dbReference>
<evidence type="ECO:0000259" key="6">
    <source>
        <dbReference type="PROSITE" id="PS51903"/>
    </source>
</evidence>
<accession>A0A410JWJ0</accession>
<dbReference type="InterPro" id="IPR001270">
    <property type="entry name" value="ClpA/B"/>
</dbReference>